<name>A0A9P0D0N3_9CUCU</name>
<gene>
    <name evidence="11" type="ORF">PSYICH_LOCUS8709</name>
</gene>
<dbReference type="GO" id="GO:0042761">
    <property type="term" value="P:very long-chain fatty acid biosynthetic process"/>
    <property type="evidence" value="ECO:0007669"/>
    <property type="project" value="TreeGrafter"/>
</dbReference>
<organism evidence="11 12">
    <name type="scientific">Psylliodes chrysocephalus</name>
    <dbReference type="NCBI Taxonomy" id="3402493"/>
    <lineage>
        <taxon>Eukaryota</taxon>
        <taxon>Metazoa</taxon>
        <taxon>Ecdysozoa</taxon>
        <taxon>Arthropoda</taxon>
        <taxon>Hexapoda</taxon>
        <taxon>Insecta</taxon>
        <taxon>Pterygota</taxon>
        <taxon>Neoptera</taxon>
        <taxon>Endopterygota</taxon>
        <taxon>Coleoptera</taxon>
        <taxon>Polyphaga</taxon>
        <taxon>Cucujiformia</taxon>
        <taxon>Chrysomeloidea</taxon>
        <taxon>Chrysomelidae</taxon>
        <taxon>Galerucinae</taxon>
        <taxon>Alticini</taxon>
        <taxon>Psylliodes</taxon>
    </lineage>
</organism>
<dbReference type="Proteomes" id="UP001153636">
    <property type="component" value="Chromosome 3"/>
</dbReference>
<dbReference type="Pfam" id="PF01151">
    <property type="entry name" value="ELO"/>
    <property type="match status" value="1"/>
</dbReference>
<keyword evidence="3 10" id="KW-0808">Transferase</keyword>
<dbReference type="PANTHER" id="PTHR11157:SF69">
    <property type="entry name" value="ELONGATION OF VERY LONG CHAIN FATTY ACIDS PROTEIN 7"/>
    <property type="match status" value="1"/>
</dbReference>
<comment type="similarity">
    <text evidence="10">Belongs to the ELO family.</text>
</comment>
<keyword evidence="2 10" id="KW-0444">Lipid biosynthesis</keyword>
<proteinExistence type="inferred from homology"/>
<sequence>MDLWIRAHNYINTYEDVLSGKWFLMTSPVPVLVTSGLYLYAVIVLLPDYMKNREPFEFRKLIIFYNFLQVLLNIWLFYGILPGGLDALHCYPDKTEHCDNGETSEQTKGYSYYFHLSKYTDLIDTIIFLLRKKYSQVSVLHVYHHSTMPFWTWMCVKYNPCGRLTFHALLNSFVHIVMYTYYLLSAFGPRIRKYVWWKKYVTMCQMVQLVLTSLHAAQSAIYGCNVFLILSVLNSVQSTIYLILFWFFYKQAYKKDDIQKEIIGDYQEVNYKKYKTN</sequence>
<evidence type="ECO:0000256" key="5">
    <source>
        <dbReference type="ARBA" id="ARBA00022832"/>
    </source>
</evidence>
<dbReference type="EMBL" id="OV651815">
    <property type="protein sequence ID" value="CAH1108369.1"/>
    <property type="molecule type" value="Genomic_DNA"/>
</dbReference>
<feature type="transmembrane region" description="Helical" evidence="10">
    <location>
        <begin position="168"/>
        <end position="188"/>
    </location>
</feature>
<dbReference type="InterPro" id="IPR002076">
    <property type="entry name" value="ELO_fam"/>
</dbReference>
<evidence type="ECO:0000256" key="7">
    <source>
        <dbReference type="ARBA" id="ARBA00023098"/>
    </source>
</evidence>
<evidence type="ECO:0000313" key="11">
    <source>
        <dbReference type="EMBL" id="CAH1108369.1"/>
    </source>
</evidence>
<keyword evidence="6 10" id="KW-1133">Transmembrane helix</keyword>
<evidence type="ECO:0000256" key="6">
    <source>
        <dbReference type="ARBA" id="ARBA00022989"/>
    </source>
</evidence>
<keyword evidence="9 10" id="KW-0275">Fatty acid biosynthesis</keyword>
<comment type="subcellular location">
    <subcellularLocation>
        <location evidence="1">Membrane</location>
        <topology evidence="1">Multi-pass membrane protein</topology>
    </subcellularLocation>
</comment>
<keyword evidence="5 10" id="KW-0276">Fatty acid metabolism</keyword>
<dbReference type="AlphaFoldDB" id="A0A9P0D0N3"/>
<dbReference type="GO" id="GO:0019367">
    <property type="term" value="P:fatty acid elongation, saturated fatty acid"/>
    <property type="evidence" value="ECO:0007669"/>
    <property type="project" value="TreeGrafter"/>
</dbReference>
<dbReference type="GO" id="GO:0009922">
    <property type="term" value="F:fatty acid elongase activity"/>
    <property type="evidence" value="ECO:0007669"/>
    <property type="project" value="UniProtKB-EC"/>
</dbReference>
<feature type="transmembrane region" description="Helical" evidence="10">
    <location>
        <begin position="61"/>
        <end position="81"/>
    </location>
</feature>
<dbReference type="EC" id="2.3.1.199" evidence="10"/>
<accession>A0A9P0D0N3</accession>
<dbReference type="OrthoDB" id="434092at2759"/>
<dbReference type="PANTHER" id="PTHR11157">
    <property type="entry name" value="FATTY ACID ACYL TRANSFERASE-RELATED"/>
    <property type="match status" value="1"/>
</dbReference>
<keyword evidence="4 10" id="KW-0812">Transmembrane</keyword>
<evidence type="ECO:0000256" key="1">
    <source>
        <dbReference type="ARBA" id="ARBA00004141"/>
    </source>
</evidence>
<reference evidence="11" key="1">
    <citation type="submission" date="2022-01" db="EMBL/GenBank/DDBJ databases">
        <authorList>
            <person name="King R."/>
        </authorList>
    </citation>
    <scope>NUCLEOTIDE SEQUENCE</scope>
</reference>
<evidence type="ECO:0000256" key="9">
    <source>
        <dbReference type="ARBA" id="ARBA00023160"/>
    </source>
</evidence>
<feature type="transmembrane region" description="Helical" evidence="10">
    <location>
        <begin position="200"/>
        <end position="221"/>
    </location>
</feature>
<dbReference type="GO" id="GO:0034625">
    <property type="term" value="P:fatty acid elongation, monounsaturated fatty acid"/>
    <property type="evidence" value="ECO:0007669"/>
    <property type="project" value="TreeGrafter"/>
</dbReference>
<dbReference type="GO" id="GO:0005789">
    <property type="term" value="C:endoplasmic reticulum membrane"/>
    <property type="evidence" value="ECO:0007669"/>
    <property type="project" value="TreeGrafter"/>
</dbReference>
<protein>
    <recommendedName>
        <fullName evidence="10">Elongation of very long chain fatty acids protein</fullName>
        <ecNumber evidence="10">2.3.1.199</ecNumber>
    </recommendedName>
    <alternativeName>
        <fullName evidence="10">Very-long-chain 3-oxoacyl-CoA synthase</fullName>
    </alternativeName>
</protein>
<keyword evidence="8 10" id="KW-0472">Membrane</keyword>
<evidence type="ECO:0000256" key="2">
    <source>
        <dbReference type="ARBA" id="ARBA00022516"/>
    </source>
</evidence>
<comment type="catalytic activity">
    <reaction evidence="10">
        <text>a very-long-chain acyl-CoA + malonyl-CoA + H(+) = a very-long-chain 3-oxoacyl-CoA + CO2 + CoA</text>
        <dbReference type="Rhea" id="RHEA:32727"/>
        <dbReference type="ChEBI" id="CHEBI:15378"/>
        <dbReference type="ChEBI" id="CHEBI:16526"/>
        <dbReference type="ChEBI" id="CHEBI:57287"/>
        <dbReference type="ChEBI" id="CHEBI:57384"/>
        <dbReference type="ChEBI" id="CHEBI:90725"/>
        <dbReference type="ChEBI" id="CHEBI:90736"/>
        <dbReference type="EC" id="2.3.1.199"/>
    </reaction>
</comment>
<evidence type="ECO:0000256" key="10">
    <source>
        <dbReference type="RuleBase" id="RU361115"/>
    </source>
</evidence>
<keyword evidence="12" id="KW-1185">Reference proteome</keyword>
<evidence type="ECO:0000256" key="3">
    <source>
        <dbReference type="ARBA" id="ARBA00022679"/>
    </source>
</evidence>
<feature type="transmembrane region" description="Helical" evidence="10">
    <location>
        <begin position="29"/>
        <end position="49"/>
    </location>
</feature>
<evidence type="ECO:0000256" key="4">
    <source>
        <dbReference type="ARBA" id="ARBA00022692"/>
    </source>
</evidence>
<dbReference type="GO" id="GO:0030148">
    <property type="term" value="P:sphingolipid biosynthetic process"/>
    <property type="evidence" value="ECO:0007669"/>
    <property type="project" value="TreeGrafter"/>
</dbReference>
<keyword evidence="7 10" id="KW-0443">Lipid metabolism</keyword>
<evidence type="ECO:0000256" key="8">
    <source>
        <dbReference type="ARBA" id="ARBA00023136"/>
    </source>
</evidence>
<dbReference type="GO" id="GO:0034626">
    <property type="term" value="P:fatty acid elongation, polyunsaturated fatty acid"/>
    <property type="evidence" value="ECO:0007669"/>
    <property type="project" value="TreeGrafter"/>
</dbReference>
<feature type="transmembrane region" description="Helical" evidence="10">
    <location>
        <begin position="227"/>
        <end position="249"/>
    </location>
</feature>
<evidence type="ECO:0000313" key="12">
    <source>
        <dbReference type="Proteomes" id="UP001153636"/>
    </source>
</evidence>